<evidence type="ECO:0000256" key="1">
    <source>
        <dbReference type="ARBA" id="ARBA00016271"/>
    </source>
</evidence>
<protein>
    <recommendedName>
        <fullName evidence="1">BTB/POZ domain-containing protein 16</fullName>
    </recommendedName>
</protein>
<evidence type="ECO:0000259" key="4">
    <source>
        <dbReference type="Pfam" id="PF23998"/>
    </source>
</evidence>
<dbReference type="InterPro" id="IPR048859">
    <property type="entry name" value="BTBD16_C"/>
</dbReference>
<dbReference type="CDD" id="cd18291">
    <property type="entry name" value="BTB_POZ_BTBD16"/>
    <property type="match status" value="1"/>
</dbReference>
<keyword evidence="6" id="KW-1185">Reference proteome</keyword>
<dbReference type="Gene3D" id="3.30.710.10">
    <property type="entry name" value="Potassium Channel Kv1.1, Chain A"/>
    <property type="match status" value="1"/>
</dbReference>
<dbReference type="InterPro" id="IPR011333">
    <property type="entry name" value="SKP1/BTB/POZ_sf"/>
</dbReference>
<dbReference type="Pfam" id="PF23998">
    <property type="entry name" value="BTB_BTBDG"/>
    <property type="match status" value="1"/>
</dbReference>
<feature type="region of interest" description="Disordered" evidence="2">
    <location>
        <begin position="70"/>
        <end position="113"/>
    </location>
</feature>
<dbReference type="PANTHER" id="PTHR46843">
    <property type="entry name" value="BTB/POZ DOMAIN-CONTAINING PROTEIN 16"/>
    <property type="match status" value="1"/>
</dbReference>
<dbReference type="AlphaFoldDB" id="A0A7J6ANY0"/>
<dbReference type="CDD" id="cd18492">
    <property type="entry name" value="BACK_BTBD16"/>
    <property type="match status" value="1"/>
</dbReference>
<evidence type="ECO:0000259" key="3">
    <source>
        <dbReference type="Pfam" id="PF21059"/>
    </source>
</evidence>
<reference evidence="5 6" key="1">
    <citation type="submission" date="2020-02" db="EMBL/GenBank/DDBJ databases">
        <title>A chromosome-scale genome assembly of the black bullhead catfish (Ameiurus melas).</title>
        <authorList>
            <person name="Wen M."/>
            <person name="Zham M."/>
            <person name="Cabau C."/>
            <person name="Klopp C."/>
            <person name="Donnadieu C."/>
            <person name="Roques C."/>
            <person name="Bouchez O."/>
            <person name="Lampietro C."/>
            <person name="Jouanno E."/>
            <person name="Herpin A."/>
            <person name="Louis A."/>
            <person name="Berthelot C."/>
            <person name="Parey E."/>
            <person name="Roest-Crollius H."/>
            <person name="Braasch I."/>
            <person name="Postlethwait J."/>
            <person name="Robinson-Rechavi M."/>
            <person name="Echchiki A."/>
            <person name="Begum T."/>
            <person name="Montfort J."/>
            <person name="Schartl M."/>
            <person name="Bobe J."/>
            <person name="Guiguen Y."/>
        </authorList>
    </citation>
    <scope>NUCLEOTIDE SEQUENCE [LARGE SCALE GENOMIC DNA]</scope>
    <source>
        <strain evidence="5">M_S1</strain>
        <tissue evidence="5">Blood</tissue>
    </source>
</reference>
<sequence>MRRILRGYDVRKKPGINTYPGDIVAMVTGLALKLCVSAQTHLTSCLACVCRFSYEAAQTDRTHKPLAVISARSGSGGSEDTLQQQRRDESTPSQPPPPSPPPPLHAASPAGLCASHTSANPEHVFYIVSQQVVQDACPDAVLESLGSLWELHCPYLYESETIAELYRNSTKQRHTPLQDRTGEKRVRRGGGEMRLRQDGGTETSRGSLTHPVLLPLNINHPSVTKESLSFALRSMYRRDECPDEWCEAVLCTATLLRLPQLEQRCLKEMISSISFSTVCDFHRVSCKYKQESLQQACERWLELFLVTELSHRIHLRDVTFDLLHKTLLCPRVFTSNEYELFRTVLYWIYLQFNTGEHTLPSHSTITGFFCRATEVFLEQPLGQTYAPLFQALRLHGITEREHMEEMQKVNVFPHSWLYVAFSNLVHSIHSGGNMCITDFTRQAVRFGMTITGEHCTRTVGLYGFYFLLKASRVGESGAFAFSMERLRHWDPALAESCRTTQPFSMRAERCVRYRIRVQSCVCGEWQERSSGELNQVFGLSKRCCRSEVFTVDGLATPALVMFSLAFPST</sequence>
<comment type="caution">
    <text evidence="5">The sequence shown here is derived from an EMBL/GenBank/DDBJ whole genome shotgun (WGS) entry which is preliminary data.</text>
</comment>
<feature type="compositionally biased region" description="Basic and acidic residues" evidence="2">
    <location>
        <begin position="176"/>
        <end position="199"/>
    </location>
</feature>
<dbReference type="Proteomes" id="UP000593565">
    <property type="component" value="Unassembled WGS sequence"/>
</dbReference>
<proteinExistence type="predicted"/>
<feature type="domain" description="BTB/POZ" evidence="3">
    <location>
        <begin position="444"/>
        <end position="548"/>
    </location>
</feature>
<gene>
    <name evidence="5" type="ORF">AMELA_G00107460</name>
</gene>
<evidence type="ECO:0000313" key="5">
    <source>
        <dbReference type="EMBL" id="KAF4084554.1"/>
    </source>
</evidence>
<evidence type="ECO:0000256" key="2">
    <source>
        <dbReference type="SAM" id="MobiDB-lite"/>
    </source>
</evidence>
<feature type="compositionally biased region" description="Pro residues" evidence="2">
    <location>
        <begin position="93"/>
        <end position="104"/>
    </location>
</feature>
<dbReference type="Pfam" id="PF21059">
    <property type="entry name" value="BTBD16_C"/>
    <property type="match status" value="1"/>
</dbReference>
<name>A0A7J6ANY0_AMEME</name>
<dbReference type="EMBL" id="JAAGNN010000009">
    <property type="protein sequence ID" value="KAF4084554.1"/>
    <property type="molecule type" value="Genomic_DNA"/>
</dbReference>
<feature type="region of interest" description="Disordered" evidence="2">
    <location>
        <begin position="170"/>
        <end position="206"/>
    </location>
</feature>
<feature type="domain" description="BTBDG BTB/POZ" evidence="4">
    <location>
        <begin position="139"/>
        <end position="269"/>
    </location>
</feature>
<evidence type="ECO:0000313" key="6">
    <source>
        <dbReference type="Proteomes" id="UP000593565"/>
    </source>
</evidence>
<dbReference type="PANTHER" id="PTHR46843:SF1">
    <property type="entry name" value="BTB_POZ DOMAIN-CONTAINING PROTEIN 16"/>
    <property type="match status" value="1"/>
</dbReference>
<organism evidence="5 6">
    <name type="scientific">Ameiurus melas</name>
    <name type="common">Black bullhead</name>
    <name type="synonym">Silurus melas</name>
    <dbReference type="NCBI Taxonomy" id="219545"/>
    <lineage>
        <taxon>Eukaryota</taxon>
        <taxon>Metazoa</taxon>
        <taxon>Chordata</taxon>
        <taxon>Craniata</taxon>
        <taxon>Vertebrata</taxon>
        <taxon>Euteleostomi</taxon>
        <taxon>Actinopterygii</taxon>
        <taxon>Neopterygii</taxon>
        <taxon>Teleostei</taxon>
        <taxon>Ostariophysi</taxon>
        <taxon>Siluriformes</taxon>
        <taxon>Ictaluridae</taxon>
        <taxon>Ameiurus</taxon>
    </lineage>
</organism>
<dbReference type="InterPro" id="IPR042833">
    <property type="entry name" value="BTBD16"/>
</dbReference>
<accession>A0A7J6ANY0</accession>
<dbReference type="InterPro" id="IPR056426">
    <property type="entry name" value="BTB_BTBDG"/>
</dbReference>